<dbReference type="SMART" id="SM00244">
    <property type="entry name" value="PHB"/>
    <property type="match status" value="1"/>
</dbReference>
<dbReference type="InterPro" id="IPR003033">
    <property type="entry name" value="SCP2_sterol-bd_dom"/>
</dbReference>
<dbReference type="InterPro" id="IPR036527">
    <property type="entry name" value="SCP2_sterol-bd_dom_sf"/>
</dbReference>
<gene>
    <name evidence="4" type="ORF">MAR_019407</name>
</gene>
<dbReference type="EMBL" id="CP111017">
    <property type="protein sequence ID" value="WAR09449.1"/>
    <property type="molecule type" value="Genomic_DNA"/>
</dbReference>
<evidence type="ECO:0000259" key="3">
    <source>
        <dbReference type="SMART" id="SM00244"/>
    </source>
</evidence>
<proteinExistence type="inferred from homology"/>
<dbReference type="PRINTS" id="PR00721">
    <property type="entry name" value="STOMATIN"/>
</dbReference>
<dbReference type="Gene3D" id="3.30.479.30">
    <property type="entry name" value="Band 7 domain"/>
    <property type="match status" value="1"/>
</dbReference>
<dbReference type="SUPFAM" id="SSF55718">
    <property type="entry name" value="SCP-like"/>
    <property type="match status" value="1"/>
</dbReference>
<dbReference type="PANTHER" id="PTHR10264">
    <property type="entry name" value="BAND 7 PROTEIN-RELATED"/>
    <property type="match status" value="1"/>
</dbReference>
<dbReference type="InterPro" id="IPR001107">
    <property type="entry name" value="Band_7"/>
</dbReference>
<sequence>MAAKYTRLSTEDPDRGQRVTFDFSSYNAFGTGEIADKNYKSIFSYGLDDKRMAQNGLSVSVVKEPLLSRVCRYLITVLCVLFCIATFPISAIFVIKTVSECERLVVFRLGRLQKVKGPGVNFVLPCIDRVKKVDMRIKAFNVPPIQLITTDAGIIELGADVYFRITDAIKSVTNVQDMNTSLRGLVRNSVMNSLTKHDLQDIENKQIVLMEQVKESCNNTAVPWGVVLERIQLSPIKVLQAAKDPGILPGLGGQGGISQVFQQLTQSLFPDMAPSMTTKKQEVNMETVAMGDADGAVGCEDVAVEVKVTPGSLVDLVRGVLGESLVRAVGATYQFKLSGPSGGTFYLDLSHGTGSVGQGPDPRGNPDVTLELTTQDMQRMFSGNLKPLSAYMSGRLRVTGDLSAATRLEEVMERIINKLWREL</sequence>
<comment type="similarity">
    <text evidence="1">Belongs to the band 7/mec-2 family.</text>
</comment>
<keyword evidence="2" id="KW-1133">Transmembrane helix</keyword>
<evidence type="ECO:0000313" key="4">
    <source>
        <dbReference type="EMBL" id="WAR09449.1"/>
    </source>
</evidence>
<reference evidence="4" key="1">
    <citation type="submission" date="2022-11" db="EMBL/GenBank/DDBJ databases">
        <title>Centuries of genome instability and evolution in soft-shell clam transmissible cancer (bioRxiv).</title>
        <authorList>
            <person name="Hart S.F.M."/>
            <person name="Yonemitsu M.A."/>
            <person name="Giersch R.M."/>
            <person name="Beal B.F."/>
            <person name="Arriagada G."/>
            <person name="Davis B.W."/>
            <person name="Ostrander E.A."/>
            <person name="Goff S.P."/>
            <person name="Metzger M.J."/>
        </authorList>
    </citation>
    <scope>NUCLEOTIDE SEQUENCE</scope>
    <source>
        <strain evidence="4">MELC-2E11</strain>
        <tissue evidence="4">Siphon/mantle</tissue>
    </source>
</reference>
<name>A0ABY7EJW6_MYAAR</name>
<dbReference type="Proteomes" id="UP001164746">
    <property type="component" value="Chromosome 6"/>
</dbReference>
<accession>A0ABY7EJW6</accession>
<keyword evidence="2" id="KW-0812">Transmembrane</keyword>
<dbReference type="Pfam" id="PF02036">
    <property type="entry name" value="SCP2"/>
    <property type="match status" value="1"/>
</dbReference>
<feature type="transmembrane region" description="Helical" evidence="2">
    <location>
        <begin position="73"/>
        <end position="95"/>
    </location>
</feature>
<keyword evidence="2" id="KW-0472">Membrane</keyword>
<organism evidence="4 5">
    <name type="scientific">Mya arenaria</name>
    <name type="common">Soft-shell clam</name>
    <dbReference type="NCBI Taxonomy" id="6604"/>
    <lineage>
        <taxon>Eukaryota</taxon>
        <taxon>Metazoa</taxon>
        <taxon>Spiralia</taxon>
        <taxon>Lophotrochozoa</taxon>
        <taxon>Mollusca</taxon>
        <taxon>Bivalvia</taxon>
        <taxon>Autobranchia</taxon>
        <taxon>Heteroconchia</taxon>
        <taxon>Euheterodonta</taxon>
        <taxon>Imparidentia</taxon>
        <taxon>Neoheterodontei</taxon>
        <taxon>Myida</taxon>
        <taxon>Myoidea</taxon>
        <taxon>Myidae</taxon>
        <taxon>Mya</taxon>
    </lineage>
</organism>
<dbReference type="InterPro" id="IPR001972">
    <property type="entry name" value="Stomatin_HflK_fam"/>
</dbReference>
<dbReference type="Gene3D" id="3.30.1050.10">
    <property type="entry name" value="SCP2 sterol-binding domain"/>
    <property type="match status" value="1"/>
</dbReference>
<feature type="domain" description="Band 7" evidence="3">
    <location>
        <begin position="93"/>
        <end position="246"/>
    </location>
</feature>
<dbReference type="InterPro" id="IPR036013">
    <property type="entry name" value="Band_7/SPFH_dom_sf"/>
</dbReference>
<evidence type="ECO:0000256" key="1">
    <source>
        <dbReference type="ARBA" id="ARBA00008164"/>
    </source>
</evidence>
<dbReference type="InterPro" id="IPR043202">
    <property type="entry name" value="Band-7_stomatin-like"/>
</dbReference>
<evidence type="ECO:0000313" key="5">
    <source>
        <dbReference type="Proteomes" id="UP001164746"/>
    </source>
</evidence>
<dbReference type="Pfam" id="PF01145">
    <property type="entry name" value="Band_7"/>
    <property type="match status" value="1"/>
</dbReference>
<dbReference type="PANTHER" id="PTHR10264:SF130">
    <property type="entry name" value="STOMATIN-LIKE PROTEIN 1"/>
    <property type="match status" value="1"/>
</dbReference>
<evidence type="ECO:0000256" key="2">
    <source>
        <dbReference type="SAM" id="Phobius"/>
    </source>
</evidence>
<dbReference type="SUPFAM" id="SSF117892">
    <property type="entry name" value="Band 7/SPFH domain"/>
    <property type="match status" value="1"/>
</dbReference>
<keyword evidence="5" id="KW-1185">Reference proteome</keyword>
<protein>
    <submittedName>
        <fullName evidence="4">STML1-like protein</fullName>
    </submittedName>
</protein>